<keyword evidence="16" id="KW-1185">Reference proteome</keyword>
<evidence type="ECO:0000256" key="2">
    <source>
        <dbReference type="ARBA" id="ARBA00004651"/>
    </source>
</evidence>
<comment type="cofactor">
    <cofactor evidence="1">
        <name>heme b</name>
        <dbReference type="ChEBI" id="CHEBI:60344"/>
    </cofactor>
</comment>
<dbReference type="PANTHER" id="PTHR30529:SF1">
    <property type="entry name" value="CYTOCHROME B561 HOMOLOG 2"/>
    <property type="match status" value="1"/>
</dbReference>
<evidence type="ECO:0000256" key="6">
    <source>
        <dbReference type="ARBA" id="ARBA00022692"/>
    </source>
</evidence>
<evidence type="ECO:0000259" key="14">
    <source>
        <dbReference type="Pfam" id="PF01292"/>
    </source>
</evidence>
<comment type="similarity">
    <text evidence="12">Belongs to the cytochrome b561 family.</text>
</comment>
<dbReference type="InterPro" id="IPR011577">
    <property type="entry name" value="Cyt_b561_bac/Ni-Hgenase"/>
</dbReference>
<keyword evidence="10" id="KW-0408">Iron</keyword>
<dbReference type="RefSeq" id="WP_183704743.1">
    <property type="nucleotide sequence ID" value="NZ_JACHFE010000006.1"/>
</dbReference>
<keyword evidence="8" id="KW-0249">Electron transport</keyword>
<feature type="transmembrane region" description="Helical" evidence="13">
    <location>
        <begin position="55"/>
        <end position="73"/>
    </location>
</feature>
<dbReference type="PANTHER" id="PTHR30529">
    <property type="entry name" value="CYTOCHROME B561"/>
    <property type="match status" value="1"/>
</dbReference>
<evidence type="ECO:0000313" key="16">
    <source>
        <dbReference type="Proteomes" id="UP000591735"/>
    </source>
</evidence>
<evidence type="ECO:0000256" key="11">
    <source>
        <dbReference type="ARBA" id="ARBA00023136"/>
    </source>
</evidence>
<dbReference type="GO" id="GO:0046872">
    <property type="term" value="F:metal ion binding"/>
    <property type="evidence" value="ECO:0007669"/>
    <property type="project" value="UniProtKB-KW"/>
</dbReference>
<accession>A0A840UMH0</accession>
<evidence type="ECO:0000256" key="7">
    <source>
        <dbReference type="ARBA" id="ARBA00022723"/>
    </source>
</evidence>
<comment type="subcellular location">
    <subcellularLocation>
        <location evidence="2">Cell membrane</location>
        <topology evidence="2">Multi-pass membrane protein</topology>
    </subcellularLocation>
</comment>
<evidence type="ECO:0000256" key="4">
    <source>
        <dbReference type="ARBA" id="ARBA00022475"/>
    </source>
</evidence>
<dbReference type="AlphaFoldDB" id="A0A840UMH0"/>
<sequence>MALMNSPQTYGWVTVILHWVVAAGIIGLFALGYWMVGLTYYDPWYKTGPDVHRSVGILLFITMLVRVAWRLLTPSPAAVSRHRRWEVLAAHLAHGLLYLLVFVAMISGYLISTADGTAIHVFGWFKVPSLTGRIQGMEDIAGVVHYWSTWTLIVLAALHALAGLKHHFVDRDPTLTRMLGRS</sequence>
<dbReference type="GO" id="GO:0005886">
    <property type="term" value="C:plasma membrane"/>
    <property type="evidence" value="ECO:0007669"/>
    <property type="project" value="UniProtKB-SubCell"/>
</dbReference>
<feature type="transmembrane region" description="Helical" evidence="13">
    <location>
        <begin position="12"/>
        <end position="35"/>
    </location>
</feature>
<feature type="transmembrane region" description="Helical" evidence="13">
    <location>
        <begin position="144"/>
        <end position="164"/>
    </location>
</feature>
<evidence type="ECO:0000256" key="9">
    <source>
        <dbReference type="ARBA" id="ARBA00022989"/>
    </source>
</evidence>
<dbReference type="Pfam" id="PF01292">
    <property type="entry name" value="Ni_hydr_CYTB"/>
    <property type="match status" value="1"/>
</dbReference>
<evidence type="ECO:0000256" key="10">
    <source>
        <dbReference type="ARBA" id="ARBA00023004"/>
    </source>
</evidence>
<feature type="transmembrane region" description="Helical" evidence="13">
    <location>
        <begin position="85"/>
        <end position="111"/>
    </location>
</feature>
<dbReference type="Proteomes" id="UP000591735">
    <property type="component" value="Unassembled WGS sequence"/>
</dbReference>
<keyword evidence="5" id="KW-0349">Heme</keyword>
<keyword evidence="11 13" id="KW-0472">Membrane</keyword>
<protein>
    <submittedName>
        <fullName evidence="15">Cytochrome b561</fullName>
    </submittedName>
</protein>
<comment type="caution">
    <text evidence="15">The sequence shown here is derived from an EMBL/GenBank/DDBJ whole genome shotgun (WGS) entry which is preliminary data.</text>
</comment>
<evidence type="ECO:0000256" key="8">
    <source>
        <dbReference type="ARBA" id="ARBA00022982"/>
    </source>
</evidence>
<dbReference type="GO" id="GO:0022904">
    <property type="term" value="P:respiratory electron transport chain"/>
    <property type="evidence" value="ECO:0007669"/>
    <property type="project" value="InterPro"/>
</dbReference>
<dbReference type="GO" id="GO:0020037">
    <property type="term" value="F:heme binding"/>
    <property type="evidence" value="ECO:0007669"/>
    <property type="project" value="TreeGrafter"/>
</dbReference>
<organism evidence="15 16">
    <name type="scientific">Marinobacter oulmenensis</name>
    <dbReference type="NCBI Taxonomy" id="643747"/>
    <lineage>
        <taxon>Bacteria</taxon>
        <taxon>Pseudomonadati</taxon>
        <taxon>Pseudomonadota</taxon>
        <taxon>Gammaproteobacteria</taxon>
        <taxon>Pseudomonadales</taxon>
        <taxon>Marinobacteraceae</taxon>
        <taxon>Marinobacter</taxon>
    </lineage>
</organism>
<evidence type="ECO:0000256" key="5">
    <source>
        <dbReference type="ARBA" id="ARBA00022617"/>
    </source>
</evidence>
<gene>
    <name evidence="15" type="ORF">HNR38_002542</name>
</gene>
<keyword evidence="7" id="KW-0479">Metal-binding</keyword>
<keyword evidence="4" id="KW-1003">Cell membrane</keyword>
<feature type="domain" description="Cytochrome b561 bacterial/Ni-hydrogenase" evidence="14">
    <location>
        <begin position="10"/>
        <end position="180"/>
    </location>
</feature>
<dbReference type="InterPro" id="IPR052168">
    <property type="entry name" value="Cytochrome_b561_oxidase"/>
</dbReference>
<evidence type="ECO:0000256" key="1">
    <source>
        <dbReference type="ARBA" id="ARBA00001970"/>
    </source>
</evidence>
<keyword evidence="6 13" id="KW-0812">Transmembrane</keyword>
<dbReference type="Gene3D" id="1.20.950.20">
    <property type="entry name" value="Transmembrane di-heme cytochromes, Chain C"/>
    <property type="match status" value="1"/>
</dbReference>
<evidence type="ECO:0000256" key="12">
    <source>
        <dbReference type="ARBA" id="ARBA00037975"/>
    </source>
</evidence>
<proteinExistence type="inferred from homology"/>
<evidence type="ECO:0000256" key="3">
    <source>
        <dbReference type="ARBA" id="ARBA00022448"/>
    </source>
</evidence>
<reference evidence="15 16" key="1">
    <citation type="submission" date="2020-08" db="EMBL/GenBank/DDBJ databases">
        <title>Genomic Encyclopedia of Type Strains, Phase IV (KMG-IV): sequencing the most valuable type-strain genomes for metagenomic binning, comparative biology and taxonomic classification.</title>
        <authorList>
            <person name="Goeker M."/>
        </authorList>
    </citation>
    <scope>NUCLEOTIDE SEQUENCE [LARGE SCALE GENOMIC DNA]</scope>
    <source>
        <strain evidence="15 16">DSM 22359</strain>
    </source>
</reference>
<evidence type="ECO:0000313" key="15">
    <source>
        <dbReference type="EMBL" id="MBB5322047.1"/>
    </source>
</evidence>
<dbReference type="InterPro" id="IPR016174">
    <property type="entry name" value="Di-haem_cyt_TM"/>
</dbReference>
<dbReference type="EMBL" id="JACHFE010000006">
    <property type="protein sequence ID" value="MBB5322047.1"/>
    <property type="molecule type" value="Genomic_DNA"/>
</dbReference>
<dbReference type="SUPFAM" id="SSF81342">
    <property type="entry name" value="Transmembrane di-heme cytochromes"/>
    <property type="match status" value="1"/>
</dbReference>
<name>A0A840UMH0_9GAMM</name>
<evidence type="ECO:0000256" key="13">
    <source>
        <dbReference type="SAM" id="Phobius"/>
    </source>
</evidence>
<keyword evidence="3" id="KW-0813">Transport</keyword>
<keyword evidence="9 13" id="KW-1133">Transmembrane helix</keyword>
<dbReference type="GO" id="GO:0009055">
    <property type="term" value="F:electron transfer activity"/>
    <property type="evidence" value="ECO:0007669"/>
    <property type="project" value="InterPro"/>
</dbReference>